<dbReference type="Pfam" id="PF00589">
    <property type="entry name" value="Phage_integrase"/>
    <property type="match status" value="1"/>
</dbReference>
<protein>
    <submittedName>
        <fullName evidence="5">Site-specific integrase</fullName>
    </submittedName>
</protein>
<dbReference type="InterPro" id="IPR050090">
    <property type="entry name" value="Tyrosine_recombinase_XerCD"/>
</dbReference>
<evidence type="ECO:0000313" key="5">
    <source>
        <dbReference type="EMBL" id="MBP0905600.1"/>
    </source>
</evidence>
<dbReference type="InterPro" id="IPR011010">
    <property type="entry name" value="DNA_brk_join_enz"/>
</dbReference>
<organism evidence="5 6">
    <name type="scientific">Mariniflexile gromovii</name>
    <dbReference type="NCBI Taxonomy" id="362523"/>
    <lineage>
        <taxon>Bacteria</taxon>
        <taxon>Pseudomonadati</taxon>
        <taxon>Bacteroidota</taxon>
        <taxon>Flavobacteriia</taxon>
        <taxon>Flavobacteriales</taxon>
        <taxon>Flavobacteriaceae</taxon>
        <taxon>Mariniflexile</taxon>
    </lineage>
</organism>
<dbReference type="PROSITE" id="PS51898">
    <property type="entry name" value="TYR_RECOMBINASE"/>
    <property type="match status" value="1"/>
</dbReference>
<dbReference type="EMBL" id="JAGJCB010000026">
    <property type="protein sequence ID" value="MBP0905600.1"/>
    <property type="molecule type" value="Genomic_DNA"/>
</dbReference>
<dbReference type="InterPro" id="IPR035386">
    <property type="entry name" value="Arm-DNA-bind_5"/>
</dbReference>
<dbReference type="Pfam" id="PF17293">
    <property type="entry name" value="Arm-DNA-bind_5"/>
    <property type="match status" value="1"/>
</dbReference>
<comment type="caution">
    <text evidence="5">The sequence shown here is derived from an EMBL/GenBank/DDBJ whole genome shotgun (WGS) entry which is preliminary data.</text>
</comment>
<dbReference type="PANTHER" id="PTHR30349:SF64">
    <property type="entry name" value="PROPHAGE INTEGRASE INTD-RELATED"/>
    <property type="match status" value="1"/>
</dbReference>
<dbReference type="RefSeq" id="WP_209656741.1">
    <property type="nucleotide sequence ID" value="NZ_JAGJCB010000026.1"/>
</dbReference>
<dbReference type="Gene3D" id="1.10.150.130">
    <property type="match status" value="1"/>
</dbReference>
<dbReference type="InterPro" id="IPR025269">
    <property type="entry name" value="SAM-like_dom"/>
</dbReference>
<dbReference type="Gene3D" id="1.10.443.10">
    <property type="entry name" value="Intergrase catalytic core"/>
    <property type="match status" value="1"/>
</dbReference>
<evidence type="ECO:0000256" key="3">
    <source>
        <dbReference type="ARBA" id="ARBA00023172"/>
    </source>
</evidence>
<dbReference type="InterPro" id="IPR013762">
    <property type="entry name" value="Integrase-like_cat_sf"/>
</dbReference>
<proteinExistence type="inferred from homology"/>
<evidence type="ECO:0000259" key="4">
    <source>
        <dbReference type="PROSITE" id="PS51898"/>
    </source>
</evidence>
<dbReference type="InterPro" id="IPR002104">
    <property type="entry name" value="Integrase_catalytic"/>
</dbReference>
<feature type="domain" description="Tyr recombinase" evidence="4">
    <location>
        <begin position="219"/>
        <end position="393"/>
    </location>
</feature>
<dbReference type="CDD" id="cd01185">
    <property type="entry name" value="INTN1_C_like"/>
    <property type="match status" value="1"/>
</dbReference>
<reference evidence="5 6" key="1">
    <citation type="submission" date="2021-04" db="EMBL/GenBank/DDBJ databases">
        <title>Mariniflexile gromovii gen. nov., sp. nov., a gliding bacterium isolated from the sea urchin Strongylocentrotus intermedius.</title>
        <authorList>
            <person name="Ko S."/>
            <person name="Le V."/>
            <person name="Ahn C.-Y."/>
            <person name="Oh H.-M."/>
        </authorList>
    </citation>
    <scope>NUCLEOTIDE SEQUENCE [LARGE SCALE GENOMIC DNA]</scope>
    <source>
        <strain evidence="5 6">KCTC 12570</strain>
    </source>
</reference>
<dbReference type="PANTHER" id="PTHR30349">
    <property type="entry name" value="PHAGE INTEGRASE-RELATED"/>
    <property type="match status" value="1"/>
</dbReference>
<dbReference type="SUPFAM" id="SSF56349">
    <property type="entry name" value="DNA breaking-rejoining enzymes"/>
    <property type="match status" value="1"/>
</dbReference>
<evidence type="ECO:0000313" key="6">
    <source>
        <dbReference type="Proteomes" id="UP000670776"/>
    </source>
</evidence>
<name>A0ABS4BYD6_9FLAO</name>
<sequence length="411" mass="48585">MKINILFITNKQKVNSKGLCPIMCRLTYNKNRKTFSTGQFINPNNWDSKKQIVKPPELDLDTINNQLSLIKTKLNKAFLLLQVKDEFFSLEDIYSLYLGKKTQKEYNVVEYFEMYLNKLKTLVGIDIKQVTWNKFDYVKTDIQTFIKWKFKVNDIPLRKLEANFLTELEYYLKVKKKKLKQVTINKKIQRFRKVVKVAVAENFLEKDPFILYKTKTVKIEVVFLTPEELKKLEEHEFTQPRLQFVKDLFIFCCYTGLPYRELMDLKYSNIIKGFDGNKWIKMKREKTSKALSIPLLPKALEIIERYGSSEKYVFARISNQRYNSYLKEIAAIIGIDKNFTTHMARRTFASTVLLYNDVPMEIVSELLGHSNMKITQDSYGKVVQKKVSLEIDKVRKLGRVDEKRINLETKK</sequence>
<evidence type="ECO:0000256" key="2">
    <source>
        <dbReference type="ARBA" id="ARBA00023125"/>
    </source>
</evidence>
<dbReference type="Pfam" id="PF13102">
    <property type="entry name" value="Phage_int_SAM_5"/>
    <property type="match status" value="1"/>
</dbReference>
<dbReference type="Proteomes" id="UP000670776">
    <property type="component" value="Unassembled WGS sequence"/>
</dbReference>
<gene>
    <name evidence="5" type="ORF">J8H85_17360</name>
</gene>
<comment type="similarity">
    <text evidence="1">Belongs to the 'phage' integrase family.</text>
</comment>
<accession>A0ABS4BYD6</accession>
<keyword evidence="6" id="KW-1185">Reference proteome</keyword>
<keyword evidence="2" id="KW-0238">DNA-binding</keyword>
<evidence type="ECO:0000256" key="1">
    <source>
        <dbReference type="ARBA" id="ARBA00008857"/>
    </source>
</evidence>
<keyword evidence="3" id="KW-0233">DNA recombination</keyword>
<dbReference type="InterPro" id="IPR010998">
    <property type="entry name" value="Integrase_recombinase_N"/>
</dbReference>